<comment type="caution">
    <text evidence="13">The sequence shown here is derived from an EMBL/GenBank/DDBJ whole genome shotgun (WGS) entry which is preliminary data.</text>
</comment>
<gene>
    <name evidence="13" type="ORF">COV91_02775</name>
</gene>
<keyword evidence="6" id="KW-0573">Peptidoglycan synthesis</keyword>
<evidence type="ECO:0000256" key="7">
    <source>
        <dbReference type="ARBA" id="ARBA00022989"/>
    </source>
</evidence>
<dbReference type="GO" id="GO:0071555">
    <property type="term" value="P:cell wall organization"/>
    <property type="evidence" value="ECO:0007669"/>
    <property type="project" value="UniProtKB-KW"/>
</dbReference>
<evidence type="ECO:0000256" key="9">
    <source>
        <dbReference type="ARBA" id="ARBA00023316"/>
    </source>
</evidence>
<feature type="transmembrane region" description="Helical" evidence="10">
    <location>
        <begin position="54"/>
        <end position="76"/>
    </location>
</feature>
<dbReference type="GO" id="GO:0008360">
    <property type="term" value="P:regulation of cell shape"/>
    <property type="evidence" value="ECO:0007669"/>
    <property type="project" value="UniProtKB-KW"/>
</dbReference>
<feature type="domain" description="Penicillin-binding protein transpeptidase" evidence="11">
    <location>
        <begin position="233"/>
        <end position="542"/>
    </location>
</feature>
<dbReference type="AlphaFoldDB" id="A0A2H0KBT1"/>
<accession>A0A2H0KBT1</accession>
<dbReference type="GO" id="GO:0005886">
    <property type="term" value="C:plasma membrane"/>
    <property type="evidence" value="ECO:0007669"/>
    <property type="project" value="UniProtKB-SubCell"/>
</dbReference>
<dbReference type="Proteomes" id="UP000229342">
    <property type="component" value="Unassembled WGS sequence"/>
</dbReference>
<dbReference type="GO" id="GO:0071972">
    <property type="term" value="F:peptidoglycan L,D-transpeptidase activity"/>
    <property type="evidence" value="ECO:0007669"/>
    <property type="project" value="TreeGrafter"/>
</dbReference>
<dbReference type="Gene3D" id="3.40.710.10">
    <property type="entry name" value="DD-peptidase/beta-lactamase superfamily"/>
    <property type="match status" value="1"/>
</dbReference>
<dbReference type="SUPFAM" id="SSF56601">
    <property type="entry name" value="beta-lactamase/transpeptidase-like"/>
    <property type="match status" value="1"/>
</dbReference>
<evidence type="ECO:0000259" key="12">
    <source>
        <dbReference type="Pfam" id="PF03717"/>
    </source>
</evidence>
<evidence type="ECO:0000256" key="10">
    <source>
        <dbReference type="SAM" id="Phobius"/>
    </source>
</evidence>
<proteinExistence type="predicted"/>
<name>A0A2H0KBT1_9BACT</name>
<dbReference type="Pfam" id="PF03717">
    <property type="entry name" value="PBP_dimer"/>
    <property type="match status" value="1"/>
</dbReference>
<evidence type="ECO:0000256" key="2">
    <source>
        <dbReference type="ARBA" id="ARBA00004236"/>
    </source>
</evidence>
<dbReference type="PANTHER" id="PTHR30627:SF2">
    <property type="entry name" value="PEPTIDOGLYCAN D,D-TRANSPEPTIDASE MRDA"/>
    <property type="match status" value="1"/>
</dbReference>
<feature type="domain" description="Penicillin-binding protein dimerisation" evidence="12">
    <location>
        <begin position="126"/>
        <end position="193"/>
    </location>
</feature>
<evidence type="ECO:0000256" key="3">
    <source>
        <dbReference type="ARBA" id="ARBA00022475"/>
    </source>
</evidence>
<keyword evidence="3" id="KW-1003">Cell membrane</keyword>
<dbReference type="EMBL" id="PCVG01000033">
    <property type="protein sequence ID" value="PIQ68712.1"/>
    <property type="molecule type" value="Genomic_DNA"/>
</dbReference>
<keyword evidence="5" id="KW-0133">Cell shape</keyword>
<dbReference type="InterPro" id="IPR005311">
    <property type="entry name" value="PBP_dimer"/>
</dbReference>
<dbReference type="Gene3D" id="3.90.1310.10">
    <property type="entry name" value="Penicillin-binding protein 2a (Domain 2)"/>
    <property type="match status" value="1"/>
</dbReference>
<dbReference type="InterPro" id="IPR050515">
    <property type="entry name" value="Beta-lactam/transpept"/>
</dbReference>
<evidence type="ECO:0008006" key="15">
    <source>
        <dbReference type="Google" id="ProtNLM"/>
    </source>
</evidence>
<dbReference type="Pfam" id="PF00905">
    <property type="entry name" value="Transpeptidase"/>
    <property type="match status" value="1"/>
</dbReference>
<evidence type="ECO:0000256" key="4">
    <source>
        <dbReference type="ARBA" id="ARBA00022692"/>
    </source>
</evidence>
<dbReference type="SUPFAM" id="SSF56519">
    <property type="entry name" value="Penicillin binding protein dimerisation domain"/>
    <property type="match status" value="1"/>
</dbReference>
<evidence type="ECO:0000256" key="8">
    <source>
        <dbReference type="ARBA" id="ARBA00023136"/>
    </source>
</evidence>
<dbReference type="InterPro" id="IPR036138">
    <property type="entry name" value="PBP_dimer_sf"/>
</dbReference>
<keyword evidence="9" id="KW-0961">Cell wall biogenesis/degradation</keyword>
<dbReference type="GO" id="GO:0009252">
    <property type="term" value="P:peptidoglycan biosynthetic process"/>
    <property type="evidence" value="ECO:0007669"/>
    <property type="project" value="UniProtKB-KW"/>
</dbReference>
<evidence type="ECO:0000256" key="5">
    <source>
        <dbReference type="ARBA" id="ARBA00022960"/>
    </source>
</evidence>
<evidence type="ECO:0000256" key="6">
    <source>
        <dbReference type="ARBA" id="ARBA00022984"/>
    </source>
</evidence>
<comment type="subcellular location">
    <subcellularLocation>
        <location evidence="2">Cell membrane</location>
    </subcellularLocation>
    <subcellularLocation>
        <location evidence="1">Membrane</location>
        <topology evidence="1">Single-pass membrane protein</topology>
    </subcellularLocation>
</comment>
<keyword evidence="7 10" id="KW-1133">Transmembrane helix</keyword>
<dbReference type="GO" id="GO:0008658">
    <property type="term" value="F:penicillin binding"/>
    <property type="evidence" value="ECO:0007669"/>
    <property type="project" value="InterPro"/>
</dbReference>
<keyword evidence="4 10" id="KW-0812">Transmembrane</keyword>
<evidence type="ECO:0000256" key="1">
    <source>
        <dbReference type="ARBA" id="ARBA00004167"/>
    </source>
</evidence>
<dbReference type="PANTHER" id="PTHR30627">
    <property type="entry name" value="PEPTIDOGLYCAN D,D-TRANSPEPTIDASE"/>
    <property type="match status" value="1"/>
</dbReference>
<protein>
    <recommendedName>
        <fullName evidence="15">Penicillin-binding protein transpeptidase domain-containing protein</fullName>
    </recommendedName>
</protein>
<organism evidence="13 14">
    <name type="scientific">Candidatus Taylorbacteria bacterium CG11_big_fil_rev_8_21_14_0_20_46_11</name>
    <dbReference type="NCBI Taxonomy" id="1975025"/>
    <lineage>
        <taxon>Bacteria</taxon>
        <taxon>Candidatus Tayloriibacteriota</taxon>
    </lineage>
</organism>
<evidence type="ECO:0000313" key="13">
    <source>
        <dbReference type="EMBL" id="PIQ68712.1"/>
    </source>
</evidence>
<keyword evidence="8 10" id="KW-0472">Membrane</keyword>
<reference evidence="13 14" key="1">
    <citation type="submission" date="2017-09" db="EMBL/GenBank/DDBJ databases">
        <title>Depth-based differentiation of microbial function through sediment-hosted aquifers and enrichment of novel symbionts in the deep terrestrial subsurface.</title>
        <authorList>
            <person name="Probst A.J."/>
            <person name="Ladd B."/>
            <person name="Jarett J.K."/>
            <person name="Geller-Mcgrath D.E."/>
            <person name="Sieber C.M."/>
            <person name="Emerson J.B."/>
            <person name="Anantharaman K."/>
            <person name="Thomas B.C."/>
            <person name="Malmstrom R."/>
            <person name="Stieglmeier M."/>
            <person name="Klingl A."/>
            <person name="Woyke T."/>
            <person name="Ryan C.M."/>
            <person name="Banfield J.F."/>
        </authorList>
    </citation>
    <scope>NUCLEOTIDE SEQUENCE [LARGE SCALE GENOMIC DNA]</scope>
    <source>
        <strain evidence="13">CG11_big_fil_rev_8_21_14_0_20_46_11</strain>
    </source>
</reference>
<dbReference type="InterPro" id="IPR012338">
    <property type="entry name" value="Beta-lactam/transpept-like"/>
</dbReference>
<evidence type="ECO:0000313" key="14">
    <source>
        <dbReference type="Proteomes" id="UP000229342"/>
    </source>
</evidence>
<evidence type="ECO:0000259" key="11">
    <source>
        <dbReference type="Pfam" id="PF00905"/>
    </source>
</evidence>
<dbReference type="InterPro" id="IPR001460">
    <property type="entry name" value="PCN-bd_Tpept"/>
</dbReference>
<sequence>MIRTLVIWYRKILRGGRRSSEIDPDEIFLDSSNLPAFDQNQFEGRIEKPISRRVIVMLGVVFACILIVLLSKSFILEVTNGETYAKRSEQNRLRHTLIFGERGVVSDIRGELLAWNVQDPGEPAFSKRKYLSIPGLGHVLGYVKYPSKDTAGFYYKVDFEGIDGVEKYWGEYITPQNGLKIVETDALGSILSESVLKPPKGGASITLTVDARLQMKFYEFIESLVNARGFTGGAAVMMDVETGEIPALVSFPEYDSQVLTDGTDRAKIQKIVSDIRKPFLNRVTDGLYTPGSIVKPIVALAALEEGIITPEKEIVSTGALTIPNQYDPERPTVFKDWKAHGAVDMRRAIAVSSDVYFYEIGGGFEDQKGLGIGNIERYMRLFGFGAVPGDNDFYGVAGVIPNPEWKKVNFNGDEWRVGNTYHTAIGQYGFQVTPLQVVRAISAVANGGKLLSPRLVHEPEVPPSYEVIPIKPSSFDVVREGMRDSVKSGTASGLSLPELTLGAKTGTAELGTQKLYVNSWVVGFFPYDKPRYAFAVLMEKGSSKNTVGALYVMREMLQWMQVHTPEYLEVQN</sequence>